<protein>
    <recommendedName>
        <fullName evidence="3">ATP synthase archaeal subunit H</fullName>
    </recommendedName>
</protein>
<dbReference type="AlphaFoldDB" id="A0A7J4GQI0"/>
<dbReference type="EMBL" id="DUCX01000010">
    <property type="protein sequence ID" value="HIF36897.1"/>
    <property type="molecule type" value="Genomic_DNA"/>
</dbReference>
<dbReference type="Gene3D" id="1.20.5.2950">
    <property type="match status" value="1"/>
</dbReference>
<evidence type="ECO:0000313" key="1">
    <source>
        <dbReference type="EMBL" id="HIF36897.1"/>
    </source>
</evidence>
<accession>A0A7J4GQI0</accession>
<evidence type="ECO:0000313" key="2">
    <source>
        <dbReference type="Proteomes" id="UP000585802"/>
    </source>
</evidence>
<dbReference type="Proteomes" id="UP000585802">
    <property type="component" value="Unassembled WGS sequence"/>
</dbReference>
<gene>
    <name evidence="1" type="ORF">EYQ70_00510</name>
</gene>
<sequence>MSRNDLLVKIKRAETAAEQSVEDAEKERTLALREGDKESLSIIVDARKKAESKASKDLDKAKTDISKNKDKVLKDGMVSIEKMQAVSQDKSSNSAETFVKKFLESM</sequence>
<evidence type="ECO:0008006" key="3">
    <source>
        <dbReference type="Google" id="ProtNLM"/>
    </source>
</evidence>
<comment type="caution">
    <text evidence="1">The sequence shown here is derived from an EMBL/GenBank/DDBJ whole genome shotgun (WGS) entry which is preliminary data.</text>
</comment>
<proteinExistence type="predicted"/>
<name>A0A7J4GQI0_9ARCH</name>
<reference evidence="2" key="1">
    <citation type="journal article" date="2019" name="bioRxiv">
        <title>Genome diversification in globally distributed novel marine Proteobacteria is linked to environmental adaptation.</title>
        <authorList>
            <person name="Zhou Z."/>
            <person name="Tran P.Q."/>
            <person name="Kieft K."/>
            <person name="Anantharaman K."/>
        </authorList>
    </citation>
    <scope>NUCLEOTIDE SEQUENCE [LARGE SCALE GENOMIC DNA]</scope>
</reference>
<organism evidence="1 2">
    <name type="scientific">Marine Group III euryarchaeote</name>
    <dbReference type="NCBI Taxonomy" id="2173149"/>
    <lineage>
        <taxon>Archaea</taxon>
        <taxon>Methanobacteriati</taxon>
        <taxon>Thermoplasmatota</taxon>
        <taxon>Thermoplasmata</taxon>
        <taxon>Candidatus Thermoprofundales</taxon>
    </lineage>
</organism>